<evidence type="ECO:0000259" key="1">
    <source>
        <dbReference type="Pfam" id="PF07969"/>
    </source>
</evidence>
<reference evidence="2" key="1">
    <citation type="submission" date="2018-06" db="EMBL/GenBank/DDBJ databases">
        <authorList>
            <person name="Zhirakovskaya E."/>
        </authorList>
    </citation>
    <scope>NUCLEOTIDE SEQUENCE</scope>
</reference>
<name>A0A3B0S0S7_9ZZZZ</name>
<dbReference type="InterPro" id="IPR011059">
    <property type="entry name" value="Metal-dep_hydrolase_composite"/>
</dbReference>
<dbReference type="Pfam" id="PF07969">
    <property type="entry name" value="Amidohydro_3"/>
    <property type="match status" value="1"/>
</dbReference>
<dbReference type="PANTHER" id="PTHR22642">
    <property type="entry name" value="IMIDAZOLONEPROPIONASE"/>
    <property type="match status" value="1"/>
</dbReference>
<dbReference type="InterPro" id="IPR013108">
    <property type="entry name" value="Amidohydro_3"/>
</dbReference>
<dbReference type="PANTHER" id="PTHR22642:SF2">
    <property type="entry name" value="PROTEIN LONG AFTER FAR-RED 3"/>
    <property type="match status" value="1"/>
</dbReference>
<organism evidence="2">
    <name type="scientific">hydrothermal vent metagenome</name>
    <dbReference type="NCBI Taxonomy" id="652676"/>
    <lineage>
        <taxon>unclassified sequences</taxon>
        <taxon>metagenomes</taxon>
        <taxon>ecological metagenomes</taxon>
    </lineage>
</organism>
<sequence length="134" mass="14714">MGAKRLQGAYAWNKLIEAGAIIAAGSDAPVERGDLRIEFYATIARAGLDGFQTDDWQPDQALSRQNALKSFTLWPAFASFQEDDLGTVETGKRADFSVFDRDLMTVAAKDILQAKVLWTIVDGNDSYKAKVLVP</sequence>
<dbReference type="Gene3D" id="2.30.40.10">
    <property type="entry name" value="Urease, subunit C, domain 1"/>
    <property type="match status" value="1"/>
</dbReference>
<dbReference type="EMBL" id="UOEE01000233">
    <property type="protein sequence ID" value="VAV96841.1"/>
    <property type="molecule type" value="Genomic_DNA"/>
</dbReference>
<gene>
    <name evidence="2" type="ORF">MNBD_ALPHA06-279</name>
</gene>
<accession>A0A3B0S0S7</accession>
<proteinExistence type="predicted"/>
<evidence type="ECO:0000313" key="2">
    <source>
        <dbReference type="EMBL" id="VAV96841.1"/>
    </source>
</evidence>
<feature type="domain" description="Amidohydrolase 3" evidence="1">
    <location>
        <begin position="2"/>
        <end position="124"/>
    </location>
</feature>
<dbReference type="SUPFAM" id="SSF51338">
    <property type="entry name" value="Composite domain of metallo-dependent hydrolases"/>
    <property type="match status" value="1"/>
</dbReference>
<dbReference type="AlphaFoldDB" id="A0A3B0S0S7"/>
<protein>
    <recommendedName>
        <fullName evidence="1">Amidohydrolase 3 domain-containing protein</fullName>
    </recommendedName>
</protein>
<dbReference type="Gene3D" id="3.20.20.140">
    <property type="entry name" value="Metal-dependent hydrolases"/>
    <property type="match status" value="1"/>
</dbReference>
<dbReference type="GO" id="GO:0016810">
    <property type="term" value="F:hydrolase activity, acting on carbon-nitrogen (but not peptide) bonds"/>
    <property type="evidence" value="ECO:0007669"/>
    <property type="project" value="InterPro"/>
</dbReference>